<comment type="similarity">
    <text evidence="1">Belongs to the NmrA-type oxidoreductase family.</text>
</comment>
<dbReference type="PANTHER" id="PTHR42748">
    <property type="entry name" value="NITROGEN METABOLITE REPRESSION PROTEIN NMRA FAMILY MEMBER"/>
    <property type="match status" value="1"/>
</dbReference>
<evidence type="ECO:0000259" key="3">
    <source>
        <dbReference type="Pfam" id="PF05368"/>
    </source>
</evidence>
<protein>
    <recommendedName>
        <fullName evidence="3">NmrA-like domain-containing protein</fullName>
    </recommendedName>
</protein>
<keyword evidence="5" id="KW-1185">Reference proteome</keyword>
<accession>A0ABY0HFT8</accession>
<organism evidence="4 5">
    <name type="scientific">Monosporascus cannonballus</name>
    <dbReference type="NCBI Taxonomy" id="155416"/>
    <lineage>
        <taxon>Eukaryota</taxon>
        <taxon>Fungi</taxon>
        <taxon>Dikarya</taxon>
        <taxon>Ascomycota</taxon>
        <taxon>Pezizomycotina</taxon>
        <taxon>Sordariomycetes</taxon>
        <taxon>Xylariomycetidae</taxon>
        <taxon>Xylariales</taxon>
        <taxon>Xylariales incertae sedis</taxon>
        <taxon>Monosporascus</taxon>
    </lineage>
</organism>
<proteinExistence type="inferred from homology"/>
<name>A0ABY0HFT8_9PEZI</name>
<sequence>MRLNISPTILIVGATGNTGRSVVETLSKLLNTSNTLSGHRLLALTRSLRSPAAQQLATLPGVQVLEQNWVEITANWLREHQVIRAFIASHNQPNQFAEESTFHVAALKAGVKYVVRISTTAANVRPDFDAYYPRTHWAIEAMLSLPEFRNLQWTSLQPNVFSPLYLSTAAELIKQYRKTGKQHTLRLMASVNAPVGIIDPYDVGVLAAHLLCQEDPSMHNNAKYVLNGPEDITGAQIVKMVEQHIGAQVESVSYKDMSFIDDRAAATQESKNVILSIKHVLETAWEGKYSTSTTSKDILELAPPTRTPADALRALLEE</sequence>
<comment type="caution">
    <text evidence="4">The sequence shown here is derived from an EMBL/GenBank/DDBJ whole genome shotgun (WGS) entry which is preliminary data.</text>
</comment>
<reference evidence="4 5" key="1">
    <citation type="submission" date="2018-06" db="EMBL/GenBank/DDBJ databases">
        <title>Complete Genomes of Monosporascus.</title>
        <authorList>
            <person name="Robinson A.J."/>
            <person name="Natvig D.O."/>
        </authorList>
    </citation>
    <scope>NUCLEOTIDE SEQUENCE [LARGE SCALE GENOMIC DNA]</scope>
    <source>
        <strain evidence="4 5">CBS 609.92</strain>
    </source>
</reference>
<dbReference type="InterPro" id="IPR051164">
    <property type="entry name" value="NmrA-like_oxidored"/>
</dbReference>
<dbReference type="PANTHER" id="PTHR42748:SF31">
    <property type="entry name" value="NMRA-LIKE DOMAIN-CONTAINING PROTEIN-RELATED"/>
    <property type="match status" value="1"/>
</dbReference>
<evidence type="ECO:0000256" key="1">
    <source>
        <dbReference type="ARBA" id="ARBA00006328"/>
    </source>
</evidence>
<dbReference type="Gene3D" id="3.40.50.720">
    <property type="entry name" value="NAD(P)-binding Rossmann-like Domain"/>
    <property type="match status" value="1"/>
</dbReference>
<gene>
    <name evidence="4" type="ORF">DL762_001624</name>
</gene>
<evidence type="ECO:0000313" key="4">
    <source>
        <dbReference type="EMBL" id="RYO92478.1"/>
    </source>
</evidence>
<dbReference type="Pfam" id="PF05368">
    <property type="entry name" value="NmrA"/>
    <property type="match status" value="1"/>
</dbReference>
<evidence type="ECO:0000313" key="5">
    <source>
        <dbReference type="Proteomes" id="UP000294003"/>
    </source>
</evidence>
<feature type="domain" description="NmrA-like" evidence="3">
    <location>
        <begin position="8"/>
        <end position="254"/>
    </location>
</feature>
<dbReference type="EMBL" id="QJNS01000027">
    <property type="protein sequence ID" value="RYO92478.1"/>
    <property type="molecule type" value="Genomic_DNA"/>
</dbReference>
<dbReference type="Proteomes" id="UP000294003">
    <property type="component" value="Unassembled WGS sequence"/>
</dbReference>
<dbReference type="InterPro" id="IPR008030">
    <property type="entry name" value="NmrA-like"/>
</dbReference>
<evidence type="ECO:0000256" key="2">
    <source>
        <dbReference type="ARBA" id="ARBA00022857"/>
    </source>
</evidence>
<dbReference type="InterPro" id="IPR036291">
    <property type="entry name" value="NAD(P)-bd_dom_sf"/>
</dbReference>
<dbReference type="SUPFAM" id="SSF51735">
    <property type="entry name" value="NAD(P)-binding Rossmann-fold domains"/>
    <property type="match status" value="1"/>
</dbReference>
<keyword evidence="2" id="KW-0521">NADP</keyword>